<evidence type="ECO:0000256" key="3">
    <source>
        <dbReference type="ARBA" id="ARBA00022676"/>
    </source>
</evidence>
<proteinExistence type="inferred from homology"/>
<dbReference type="PANTHER" id="PTHR43179">
    <property type="entry name" value="RHAMNOSYLTRANSFERASE WBBL"/>
    <property type="match status" value="1"/>
</dbReference>
<dbReference type="InterPro" id="IPR001173">
    <property type="entry name" value="Glyco_trans_2-like"/>
</dbReference>
<accession>A0A1G8UHR4</accession>
<name>A0A1G8UHR4_9BACI</name>
<dbReference type="PANTHER" id="PTHR43179:SF12">
    <property type="entry name" value="GALACTOFURANOSYLTRANSFERASE GLFT2"/>
    <property type="match status" value="1"/>
</dbReference>
<dbReference type="SUPFAM" id="SSF53448">
    <property type="entry name" value="Nucleotide-diphospho-sugar transferases"/>
    <property type="match status" value="1"/>
</dbReference>
<reference evidence="7" key="1">
    <citation type="submission" date="2016-10" db="EMBL/GenBank/DDBJ databases">
        <authorList>
            <person name="Varghese N."/>
            <person name="Submissions S."/>
        </authorList>
    </citation>
    <scope>NUCLEOTIDE SEQUENCE [LARGE SCALE GENOMIC DNA]</scope>
    <source>
        <strain evidence="7">DSM 4771</strain>
    </source>
</reference>
<evidence type="ECO:0000259" key="5">
    <source>
        <dbReference type="Pfam" id="PF00535"/>
    </source>
</evidence>
<evidence type="ECO:0000256" key="2">
    <source>
        <dbReference type="ARBA" id="ARBA00006739"/>
    </source>
</evidence>
<dbReference type="Proteomes" id="UP000199225">
    <property type="component" value="Unassembled WGS sequence"/>
</dbReference>
<comment type="pathway">
    <text evidence="1">Cell wall biogenesis; cell wall polysaccharide biosynthesis.</text>
</comment>
<protein>
    <submittedName>
        <fullName evidence="6">Glycosyltransferase, GT2 family</fullName>
    </submittedName>
</protein>
<evidence type="ECO:0000256" key="1">
    <source>
        <dbReference type="ARBA" id="ARBA00004776"/>
    </source>
</evidence>
<dbReference type="Pfam" id="PF00535">
    <property type="entry name" value="Glycos_transf_2"/>
    <property type="match status" value="1"/>
</dbReference>
<dbReference type="RefSeq" id="WP_093193985.1">
    <property type="nucleotide sequence ID" value="NZ_FNEV01000006.1"/>
</dbReference>
<sequence length="286" mass="32869">MIEATIIIPVRNEGVSVYNTLRSLQSVQTDTSYEVIVVDDQSTDGCCDFIHSREDVHLVRTEGVGAAMARNVGTEHAEGDVFVFCDGHVFFQDYWLDRLMAPIRSGTADAVNPGIADVYDRSHIGYGYRWNRALEAEWNLAVTKQQSVSLLAGGCLAVARRAFEEVGGFDHGFRTWGREDEEFSLKLWLFGYTCYAVPTVRILHVFRHTPPFELAWEDVGYNFLRMAHLHFKEERIEKCRHLVKNIEVAQVEKELLAGDVLQTRKLYEQTRKFDDDWFMSTFQIPF</sequence>
<dbReference type="InterPro" id="IPR029044">
    <property type="entry name" value="Nucleotide-diphossugar_trans"/>
</dbReference>
<gene>
    <name evidence="6" type="ORF">SAMN04490247_2272</name>
</gene>
<dbReference type="AlphaFoldDB" id="A0A1G8UHR4"/>
<comment type="similarity">
    <text evidence="2">Belongs to the glycosyltransferase 2 family.</text>
</comment>
<dbReference type="Gene3D" id="3.90.550.10">
    <property type="entry name" value="Spore Coat Polysaccharide Biosynthesis Protein SpsA, Chain A"/>
    <property type="match status" value="1"/>
</dbReference>
<evidence type="ECO:0000256" key="4">
    <source>
        <dbReference type="ARBA" id="ARBA00022679"/>
    </source>
</evidence>
<evidence type="ECO:0000313" key="7">
    <source>
        <dbReference type="Proteomes" id="UP000199225"/>
    </source>
</evidence>
<feature type="domain" description="Glycosyltransferase 2-like" evidence="5">
    <location>
        <begin position="5"/>
        <end position="166"/>
    </location>
</feature>
<dbReference type="OrthoDB" id="396512at2"/>
<organism evidence="6 7">
    <name type="scientific">Salimicrobium halophilum</name>
    <dbReference type="NCBI Taxonomy" id="86666"/>
    <lineage>
        <taxon>Bacteria</taxon>
        <taxon>Bacillati</taxon>
        <taxon>Bacillota</taxon>
        <taxon>Bacilli</taxon>
        <taxon>Bacillales</taxon>
        <taxon>Bacillaceae</taxon>
        <taxon>Salimicrobium</taxon>
    </lineage>
</organism>
<evidence type="ECO:0000313" key="6">
    <source>
        <dbReference type="EMBL" id="SDJ53298.1"/>
    </source>
</evidence>
<keyword evidence="4 6" id="KW-0808">Transferase</keyword>
<dbReference type="STRING" id="86666.SAMN04490247_2272"/>
<keyword evidence="7" id="KW-1185">Reference proteome</keyword>
<dbReference type="EMBL" id="FNEV01000006">
    <property type="protein sequence ID" value="SDJ53298.1"/>
    <property type="molecule type" value="Genomic_DNA"/>
</dbReference>
<keyword evidence="3" id="KW-0328">Glycosyltransferase</keyword>
<dbReference type="GO" id="GO:0016757">
    <property type="term" value="F:glycosyltransferase activity"/>
    <property type="evidence" value="ECO:0007669"/>
    <property type="project" value="UniProtKB-KW"/>
</dbReference>